<evidence type="ECO:0000313" key="1">
    <source>
        <dbReference type="EMBL" id="MBY6368294.1"/>
    </source>
</evidence>
<gene>
    <name evidence="1" type="ORF">HQ603_16205</name>
</gene>
<comment type="caution">
    <text evidence="1">The sequence shown here is derived from an EMBL/GenBank/DDBJ whole genome shotgun (WGS) entry which is preliminary data.</text>
</comment>
<name>A0ABS7P7B3_9NOCA</name>
<dbReference type="Proteomes" id="UP000825228">
    <property type="component" value="Unassembled WGS sequence"/>
</dbReference>
<protein>
    <submittedName>
        <fullName evidence="1">Uncharacterized protein</fullName>
    </submittedName>
</protein>
<sequence length="205" mass="21274">MPRETSPYWFSGWPDTEAALLDAVFSARASYGGPTTGVRGVVSAWRTHRHGATDDVAAFAACDGDGLAELLGNRQRVPGNSTTKAAAVIAAAAALTAVGVRGAADVANTEPIRRAVVDVPGLGNRTWLCFLGSLGIDTPENDALVATFLGDVTETVGEFDASNVGDALAAIAAELDLDVATVRHAIWRHQRTVSGRRSPAPPRAA</sequence>
<evidence type="ECO:0000313" key="2">
    <source>
        <dbReference type="Proteomes" id="UP000825228"/>
    </source>
</evidence>
<accession>A0ABS7P7B3</accession>
<organism evidence="1 2">
    <name type="scientific">Rhodococcoides corynebacterioides</name>
    <dbReference type="NCBI Taxonomy" id="53972"/>
    <lineage>
        <taxon>Bacteria</taxon>
        <taxon>Bacillati</taxon>
        <taxon>Actinomycetota</taxon>
        <taxon>Actinomycetes</taxon>
        <taxon>Mycobacteriales</taxon>
        <taxon>Nocardiaceae</taxon>
        <taxon>Rhodococcoides</taxon>
    </lineage>
</organism>
<dbReference type="EMBL" id="JABUBU010000022">
    <property type="protein sequence ID" value="MBY6368294.1"/>
    <property type="molecule type" value="Genomic_DNA"/>
</dbReference>
<reference evidence="1 2" key="1">
    <citation type="submission" date="2020-06" db="EMBL/GenBank/DDBJ databases">
        <title>Taxonomy, biology and ecology of Rhodococcus bacteria occurring in California pistachio and other woody hosts as revealed by genome sequence analyses.</title>
        <authorList>
            <person name="Gai Y."/>
            <person name="Riely B."/>
        </authorList>
    </citation>
    <scope>NUCLEOTIDE SEQUENCE [LARGE SCALE GENOMIC DNA]</scope>
    <source>
        <strain evidence="1 2">BP-281</strain>
    </source>
</reference>
<keyword evidence="2" id="KW-1185">Reference proteome</keyword>
<proteinExistence type="predicted"/>